<dbReference type="Proteomes" id="UP000694044">
    <property type="component" value="Unassembled WGS sequence"/>
</dbReference>
<organism evidence="1 2">
    <name type="scientific">Phytophthora pseudosyringae</name>
    <dbReference type="NCBI Taxonomy" id="221518"/>
    <lineage>
        <taxon>Eukaryota</taxon>
        <taxon>Sar</taxon>
        <taxon>Stramenopiles</taxon>
        <taxon>Oomycota</taxon>
        <taxon>Peronosporomycetes</taxon>
        <taxon>Peronosporales</taxon>
        <taxon>Peronosporaceae</taxon>
        <taxon>Phytophthora</taxon>
    </lineage>
</organism>
<proteinExistence type="predicted"/>
<dbReference type="OrthoDB" id="128331at2759"/>
<accession>A0A8T1VJ86</accession>
<sequence length="168" mass="19183">MGADEVAVQTNICIARRSMSRLLRRLGYRYIMGEKRHYLAEIVGNVAYRATYPQRKLLNRDRNNNPILPEVYLDESYVNVNHVRGTTWLPPDRNRISASGQDARICIVAADVIYRQGNALRGHFFERWFLSLCQTLSTNHEDAYLVAADGDEIASISEEESSEGEEDC</sequence>
<protein>
    <recommendedName>
        <fullName evidence="3">Winged helix-turn helix domain-containing protein</fullName>
    </recommendedName>
</protein>
<evidence type="ECO:0000313" key="1">
    <source>
        <dbReference type="EMBL" id="KAG7380193.1"/>
    </source>
</evidence>
<gene>
    <name evidence="1" type="ORF">PHYPSEUDO_007647</name>
</gene>
<dbReference type="EMBL" id="JAGDFM010000306">
    <property type="protein sequence ID" value="KAG7380193.1"/>
    <property type="molecule type" value="Genomic_DNA"/>
</dbReference>
<reference evidence="1" key="1">
    <citation type="submission" date="2021-02" db="EMBL/GenBank/DDBJ databases">
        <authorList>
            <person name="Palmer J.M."/>
        </authorList>
    </citation>
    <scope>NUCLEOTIDE SEQUENCE</scope>
    <source>
        <strain evidence="1">SCRP734</strain>
    </source>
</reference>
<evidence type="ECO:0008006" key="3">
    <source>
        <dbReference type="Google" id="ProtNLM"/>
    </source>
</evidence>
<comment type="caution">
    <text evidence="1">The sequence shown here is derived from an EMBL/GenBank/DDBJ whole genome shotgun (WGS) entry which is preliminary data.</text>
</comment>
<keyword evidence="2" id="KW-1185">Reference proteome</keyword>
<name>A0A8T1VJ86_9STRA</name>
<evidence type="ECO:0000313" key="2">
    <source>
        <dbReference type="Proteomes" id="UP000694044"/>
    </source>
</evidence>
<dbReference type="AlphaFoldDB" id="A0A8T1VJ86"/>